<feature type="signal peptide" evidence="1">
    <location>
        <begin position="1"/>
        <end position="23"/>
    </location>
</feature>
<dbReference type="PANTHER" id="PTHR37549:SF1">
    <property type="entry name" value="LIPOPROTEIN LPRI"/>
    <property type="match status" value="1"/>
</dbReference>
<evidence type="ECO:0000313" key="3">
    <source>
        <dbReference type="EMBL" id="WMD20704.1"/>
    </source>
</evidence>
<feature type="domain" description="Lysozyme inhibitor LprI-like N-terminal" evidence="2">
    <location>
        <begin position="33"/>
        <end position="89"/>
    </location>
</feature>
<accession>A0ABY9M295</accession>
<dbReference type="Gene3D" id="1.20.1270.180">
    <property type="match status" value="1"/>
</dbReference>
<dbReference type="PANTHER" id="PTHR37549">
    <property type="entry name" value="LIPOPROTEIN LPRI"/>
    <property type="match status" value="1"/>
</dbReference>
<name>A0ABY9M295_9BURK</name>
<dbReference type="Proteomes" id="UP001234798">
    <property type="component" value="Chromosome"/>
</dbReference>
<reference evidence="3 4" key="1">
    <citation type="submission" date="2023-08" db="EMBL/GenBank/DDBJ databases">
        <title>Achromobacter seleniivolatilans sp. nov., isolated from seleniferous soil.</title>
        <authorList>
            <person name="Zhang S."/>
            <person name="Li K."/>
            <person name="Peng J."/>
            <person name="Zhao Q."/>
            <person name="Wang H."/>
            <person name="Guo Y."/>
        </authorList>
    </citation>
    <scope>NUCLEOTIDE SEQUENCE [LARGE SCALE GENOMIC DNA]</scope>
    <source>
        <strain evidence="3 4">R39</strain>
    </source>
</reference>
<protein>
    <recommendedName>
        <fullName evidence="2">Lysozyme inhibitor LprI-like N-terminal domain-containing protein</fullName>
    </recommendedName>
</protein>
<dbReference type="InterPro" id="IPR052755">
    <property type="entry name" value="Lysozyme_Inhibitor_LprI"/>
</dbReference>
<organism evidence="3 4">
    <name type="scientific">Achromobacter seleniivolatilans</name>
    <dbReference type="NCBI Taxonomy" id="3047478"/>
    <lineage>
        <taxon>Bacteria</taxon>
        <taxon>Pseudomonadati</taxon>
        <taxon>Pseudomonadota</taxon>
        <taxon>Betaproteobacteria</taxon>
        <taxon>Burkholderiales</taxon>
        <taxon>Alcaligenaceae</taxon>
        <taxon>Achromobacter</taxon>
    </lineage>
</organism>
<evidence type="ECO:0000256" key="1">
    <source>
        <dbReference type="SAM" id="SignalP"/>
    </source>
</evidence>
<dbReference type="Pfam" id="PF07007">
    <property type="entry name" value="LprI"/>
    <property type="match status" value="1"/>
</dbReference>
<sequence>MTFQNHAAAAVVAFLCISAPALAASKPSFDCGKARTDVEKAICADPALATQDASIAAHYGQARKAFDEPTAKALADDQRYFVHLRNDAYAEPFNQNSPRAELSERLKYRDLFLASIALTPREGFEGYWGNLAGGFSVKKQADGQLFFEGQAAHPQNGRWVCDVSGIARVKDGTLVIDATDNEGWTLTLKRIGAGVELAEAAQAKDQAGFGPPYCGLNGHLSGVYFPVRKP</sequence>
<dbReference type="RefSeq" id="WP_306944058.1">
    <property type="nucleotide sequence ID" value="NZ_CP132976.1"/>
</dbReference>
<keyword evidence="1" id="KW-0732">Signal</keyword>
<evidence type="ECO:0000259" key="2">
    <source>
        <dbReference type="Pfam" id="PF07007"/>
    </source>
</evidence>
<feature type="chain" id="PRO_5045937666" description="Lysozyme inhibitor LprI-like N-terminal domain-containing protein" evidence="1">
    <location>
        <begin position="24"/>
        <end position="230"/>
    </location>
</feature>
<gene>
    <name evidence="3" type="ORF">RAS12_29635</name>
</gene>
<dbReference type="InterPro" id="IPR009739">
    <property type="entry name" value="LprI-like_N"/>
</dbReference>
<proteinExistence type="predicted"/>
<dbReference type="EMBL" id="CP132976">
    <property type="protein sequence ID" value="WMD20704.1"/>
    <property type="molecule type" value="Genomic_DNA"/>
</dbReference>
<keyword evidence="4" id="KW-1185">Reference proteome</keyword>
<evidence type="ECO:0000313" key="4">
    <source>
        <dbReference type="Proteomes" id="UP001234798"/>
    </source>
</evidence>